<keyword evidence="4 5" id="KW-0472">Membrane</keyword>
<evidence type="ECO:0000256" key="1">
    <source>
        <dbReference type="ARBA" id="ARBA00004141"/>
    </source>
</evidence>
<comment type="subcellular location">
    <subcellularLocation>
        <location evidence="1">Membrane</location>
        <topology evidence="1">Multi-pass membrane protein</topology>
    </subcellularLocation>
</comment>
<dbReference type="NCBIfam" id="TIGR03057">
    <property type="entry name" value="xxxLxxG_by_4"/>
    <property type="match status" value="5"/>
</dbReference>
<evidence type="ECO:0000256" key="4">
    <source>
        <dbReference type="ARBA" id="ARBA00023136"/>
    </source>
</evidence>
<dbReference type="Gene3D" id="1.10.287.950">
    <property type="entry name" value="Methyl-accepting chemotaxis protein"/>
    <property type="match status" value="1"/>
</dbReference>
<keyword evidence="7" id="KW-1185">Reference proteome</keyword>
<dbReference type="OrthoDB" id="9811483at2"/>
<feature type="transmembrane region" description="Helical" evidence="5">
    <location>
        <begin position="700"/>
        <end position="724"/>
    </location>
</feature>
<evidence type="ECO:0000256" key="5">
    <source>
        <dbReference type="SAM" id="Phobius"/>
    </source>
</evidence>
<sequence>MNALIRTGTRAGVWRLAAVALLPILVLGLLLTALWNPAERFDTVKAAIVNNDVPVTVDGQLVPLGRQLAAGLVSGAAPSTEQTVKAAPASDASYEWQLTNAAQARAGLADGTYAAVVTIPEDFSAAATSFGGDDPSKARQATIDVATPPGGRVADAVLARVVASTATSVLGSSLTQTFVDNVLVGFTTLSDQLGQAADGATQLQDGATSAADGATQLADGASQLAAGATSAASGAGDLADGAQQLATGARSASGGATALASGASQAASGAAQLAAGASTLADGAGGIATGAGQVSDGLGLATKGATDLADGAGDLKGQLTTAAAGASGAAQGLAGAATNIGGGVDALRTATTATNRALAEFLRLDGCDVAQPGPDCATHADLLTAMATIPVVLDGDGTTTPGLSGAVAGLKAAAGTPQDDPAQSTTLYALSNGLTAAADQGAGALQTGAQKLGTSLGQLQAGAAQVATGADGLQDGAQQFASKTTLLQGGVSQVAAGAGDLASGTRQLATGASGVASGADGLASGVGLLASGADGVTSGAQGLATGAGLLASGAGDLADGLGQAVDQVPSYSDGERATLASVVSDPVRAPGDDALDTGSTGPLFAVVALWLGALGLTTVVRPSRARALGATRGALRLAVSDLALPAAVAAVTGAVVGVVIAAVEHLSVGGWFGAIALGVLASVVFVTLHQGFSLLLGDLARGVSLLMAVLVIATGVVATVPGWLSSIADLLAIGDARQALVGLVVPAAGGVGAALVGLVVWGVAGLGLTVLATARARTVRVTRLLAAA</sequence>
<dbReference type="PANTHER" id="PTHR43077:SF10">
    <property type="entry name" value="TRANSPORT PERMEASE PROTEIN"/>
    <property type="match status" value="1"/>
</dbReference>
<dbReference type="EMBL" id="CP035495">
    <property type="protein sequence ID" value="QAY63854.1"/>
    <property type="molecule type" value="Genomic_DNA"/>
</dbReference>
<keyword evidence="2 5" id="KW-0812">Transmembrane</keyword>
<proteinExistence type="predicted"/>
<name>A0A4P6EMB7_9MICO</name>
<dbReference type="PANTHER" id="PTHR43077">
    <property type="entry name" value="TRANSPORT PERMEASE YVFS-RELATED"/>
    <property type="match status" value="1"/>
</dbReference>
<evidence type="ECO:0000313" key="7">
    <source>
        <dbReference type="Proteomes" id="UP000291758"/>
    </source>
</evidence>
<dbReference type="RefSeq" id="WP_129205014.1">
    <property type="nucleotide sequence ID" value="NZ_CP035495.1"/>
</dbReference>
<feature type="transmembrane region" description="Helical" evidence="5">
    <location>
        <begin position="669"/>
        <end position="688"/>
    </location>
</feature>
<organism evidence="6 7">
    <name type="scientific">Xylanimonas allomyrinae</name>
    <dbReference type="NCBI Taxonomy" id="2509459"/>
    <lineage>
        <taxon>Bacteria</taxon>
        <taxon>Bacillati</taxon>
        <taxon>Actinomycetota</taxon>
        <taxon>Actinomycetes</taxon>
        <taxon>Micrococcales</taxon>
        <taxon>Promicromonosporaceae</taxon>
        <taxon>Xylanimonas</taxon>
    </lineage>
</organism>
<reference evidence="6 7" key="1">
    <citation type="submission" date="2019-01" db="EMBL/GenBank/DDBJ databases">
        <title>Genome sequencing of strain 2JSPR-7.</title>
        <authorList>
            <person name="Heo J."/>
            <person name="Kim S.-J."/>
            <person name="Kim J.-S."/>
            <person name="Hong S.-B."/>
            <person name="Kwon S.-W."/>
        </authorList>
    </citation>
    <scope>NUCLEOTIDE SEQUENCE [LARGE SCALE GENOMIC DNA]</scope>
    <source>
        <strain evidence="6 7">2JSPR-7</strain>
    </source>
</reference>
<dbReference type="GO" id="GO:0016020">
    <property type="term" value="C:membrane"/>
    <property type="evidence" value="ECO:0007669"/>
    <property type="project" value="UniProtKB-SubCell"/>
</dbReference>
<feature type="transmembrane region" description="Helical" evidence="5">
    <location>
        <begin position="642"/>
        <end position="663"/>
    </location>
</feature>
<evidence type="ECO:0008006" key="8">
    <source>
        <dbReference type="Google" id="ProtNLM"/>
    </source>
</evidence>
<feature type="transmembrane region" description="Helical" evidence="5">
    <location>
        <begin position="12"/>
        <end position="35"/>
    </location>
</feature>
<dbReference type="KEGG" id="xyl:ET495_12105"/>
<gene>
    <name evidence="6" type="ORF">ET495_12105</name>
</gene>
<keyword evidence="3 5" id="KW-1133">Transmembrane helix</keyword>
<dbReference type="InterPro" id="IPR023908">
    <property type="entry name" value="xxxLxxG_rpt"/>
</dbReference>
<feature type="transmembrane region" description="Helical" evidence="5">
    <location>
        <begin position="744"/>
        <end position="774"/>
    </location>
</feature>
<evidence type="ECO:0000256" key="3">
    <source>
        <dbReference type="ARBA" id="ARBA00022989"/>
    </source>
</evidence>
<protein>
    <recommendedName>
        <fullName evidence="8">YhgE/Pip domain-containing protein</fullName>
    </recommendedName>
</protein>
<evidence type="ECO:0000313" key="6">
    <source>
        <dbReference type="EMBL" id="QAY63854.1"/>
    </source>
</evidence>
<evidence type="ECO:0000256" key="2">
    <source>
        <dbReference type="ARBA" id="ARBA00022692"/>
    </source>
</evidence>
<dbReference type="Proteomes" id="UP000291758">
    <property type="component" value="Chromosome"/>
</dbReference>
<feature type="transmembrane region" description="Helical" evidence="5">
    <location>
        <begin position="603"/>
        <end position="621"/>
    </location>
</feature>
<dbReference type="InterPro" id="IPR051328">
    <property type="entry name" value="T7SS_ABC-Transporter"/>
</dbReference>
<dbReference type="AlphaFoldDB" id="A0A4P6EMB7"/>
<accession>A0A4P6EMB7</accession>